<reference evidence="2" key="2">
    <citation type="submission" date="2015-01" db="EMBL/GenBank/DDBJ databases">
        <title>Evolutionary Origins and Diversification of the Mycorrhizal Mutualists.</title>
        <authorList>
            <consortium name="DOE Joint Genome Institute"/>
            <consortium name="Mycorrhizal Genomics Consortium"/>
            <person name="Kohler A."/>
            <person name="Kuo A."/>
            <person name="Nagy L.G."/>
            <person name="Floudas D."/>
            <person name="Copeland A."/>
            <person name="Barry K.W."/>
            <person name="Cichocki N."/>
            <person name="Veneault-Fourrey C."/>
            <person name="LaButti K."/>
            <person name="Lindquist E.A."/>
            <person name="Lipzen A."/>
            <person name="Lundell T."/>
            <person name="Morin E."/>
            <person name="Murat C."/>
            <person name="Riley R."/>
            <person name="Ohm R."/>
            <person name="Sun H."/>
            <person name="Tunlid A."/>
            <person name="Henrissat B."/>
            <person name="Grigoriev I.V."/>
            <person name="Hibbett D.S."/>
            <person name="Martin F."/>
        </authorList>
    </citation>
    <scope>NUCLEOTIDE SEQUENCE [LARGE SCALE GENOMIC DNA]</scope>
    <source>
        <strain evidence="2">F 1598</strain>
    </source>
</reference>
<sequence length="193" mass="22088">MLSATEVNSLVNFEFVTPANDEPTFTQDLVPTRSVTLLLDELAAVDLMLGHIAPTYSVVSTYPNFDLTMRDMESWDHLLQRSLKEDNGDLHAHDYHIVQTISPFYMHFPTCLCAWFVTGPGHLRRAFPIIFLCLKKPICCEEGYVIYQFTCDLFSRSPNPESLEPPTNLIAILEYHTHEEAAHLKYEISTLHQ</sequence>
<dbReference type="Proteomes" id="UP000054166">
    <property type="component" value="Unassembled WGS sequence"/>
</dbReference>
<protein>
    <submittedName>
        <fullName evidence="1">Uncharacterized protein</fullName>
    </submittedName>
</protein>
<dbReference type="EMBL" id="KN832993">
    <property type="protein sequence ID" value="KIM82741.1"/>
    <property type="molecule type" value="Genomic_DNA"/>
</dbReference>
<dbReference type="HOGENOM" id="CLU_056417_0_0_1"/>
<proteinExistence type="predicted"/>
<organism evidence="1 2">
    <name type="scientific">Piloderma croceum (strain F 1598)</name>
    <dbReference type="NCBI Taxonomy" id="765440"/>
    <lineage>
        <taxon>Eukaryota</taxon>
        <taxon>Fungi</taxon>
        <taxon>Dikarya</taxon>
        <taxon>Basidiomycota</taxon>
        <taxon>Agaricomycotina</taxon>
        <taxon>Agaricomycetes</taxon>
        <taxon>Agaricomycetidae</taxon>
        <taxon>Atheliales</taxon>
        <taxon>Atheliaceae</taxon>
        <taxon>Piloderma</taxon>
    </lineage>
</organism>
<keyword evidence="2" id="KW-1185">Reference proteome</keyword>
<dbReference type="AlphaFoldDB" id="A0A0C3FW18"/>
<gene>
    <name evidence="1" type="ORF">PILCRDRAFT_7647</name>
</gene>
<evidence type="ECO:0000313" key="1">
    <source>
        <dbReference type="EMBL" id="KIM82741.1"/>
    </source>
</evidence>
<reference evidence="1 2" key="1">
    <citation type="submission" date="2014-04" db="EMBL/GenBank/DDBJ databases">
        <authorList>
            <consortium name="DOE Joint Genome Institute"/>
            <person name="Kuo A."/>
            <person name="Tarkka M."/>
            <person name="Buscot F."/>
            <person name="Kohler A."/>
            <person name="Nagy L.G."/>
            <person name="Floudas D."/>
            <person name="Copeland A."/>
            <person name="Barry K.W."/>
            <person name="Cichocki N."/>
            <person name="Veneault-Fourrey C."/>
            <person name="LaButti K."/>
            <person name="Lindquist E.A."/>
            <person name="Lipzen A."/>
            <person name="Lundell T."/>
            <person name="Morin E."/>
            <person name="Murat C."/>
            <person name="Sun H."/>
            <person name="Tunlid A."/>
            <person name="Henrissat B."/>
            <person name="Grigoriev I.V."/>
            <person name="Hibbett D.S."/>
            <person name="Martin F."/>
            <person name="Nordberg H.P."/>
            <person name="Cantor M.N."/>
            <person name="Hua S.X."/>
        </authorList>
    </citation>
    <scope>NUCLEOTIDE SEQUENCE [LARGE SCALE GENOMIC DNA]</scope>
    <source>
        <strain evidence="1 2">F 1598</strain>
    </source>
</reference>
<name>A0A0C3FW18_PILCF</name>
<evidence type="ECO:0000313" key="2">
    <source>
        <dbReference type="Proteomes" id="UP000054166"/>
    </source>
</evidence>
<accession>A0A0C3FW18</accession>
<dbReference type="InParanoid" id="A0A0C3FW18"/>